<sequence>MNKRFGLALAVAGLVGVGVVVKKKQASASTIPTGKPVVSFAGIPTAKKVQLPLLCRLRGHGWRIPRNPKQMPLRKACQNCQRIDIPLPR</sequence>
<protein>
    <recommendedName>
        <fullName evidence="3">LPXTG cell wall anchor domain-containing protein</fullName>
    </recommendedName>
</protein>
<dbReference type="Proteomes" id="UP001596098">
    <property type="component" value="Unassembled WGS sequence"/>
</dbReference>
<reference evidence="2" key="1">
    <citation type="journal article" date="2019" name="Int. J. Syst. Evol. Microbiol.">
        <title>The Global Catalogue of Microorganisms (GCM) 10K type strain sequencing project: providing services to taxonomists for standard genome sequencing and annotation.</title>
        <authorList>
            <consortium name="The Broad Institute Genomics Platform"/>
            <consortium name="The Broad Institute Genome Sequencing Center for Infectious Disease"/>
            <person name="Wu L."/>
            <person name="Ma J."/>
        </authorList>
    </citation>
    <scope>NUCLEOTIDE SEQUENCE [LARGE SCALE GENOMIC DNA]</scope>
    <source>
        <strain evidence="2">DFY28</strain>
    </source>
</reference>
<keyword evidence="2" id="KW-1185">Reference proteome</keyword>
<organism evidence="1 2">
    <name type="scientific">Nocardioides yefusunii</name>
    <dbReference type="NCBI Taxonomy" id="2500546"/>
    <lineage>
        <taxon>Bacteria</taxon>
        <taxon>Bacillati</taxon>
        <taxon>Actinomycetota</taxon>
        <taxon>Actinomycetes</taxon>
        <taxon>Propionibacteriales</taxon>
        <taxon>Nocardioidaceae</taxon>
        <taxon>Nocardioides</taxon>
    </lineage>
</organism>
<dbReference type="EMBL" id="JBHSQI010000001">
    <property type="protein sequence ID" value="MFC6152391.1"/>
    <property type="molecule type" value="Genomic_DNA"/>
</dbReference>
<evidence type="ECO:0000313" key="2">
    <source>
        <dbReference type="Proteomes" id="UP001596098"/>
    </source>
</evidence>
<proteinExistence type="predicted"/>
<dbReference type="RefSeq" id="WP_128220629.1">
    <property type="nucleotide sequence ID" value="NZ_CP034929.1"/>
</dbReference>
<gene>
    <name evidence="1" type="ORF">ACFPWU_01765</name>
</gene>
<evidence type="ECO:0000313" key="1">
    <source>
        <dbReference type="EMBL" id="MFC6152391.1"/>
    </source>
</evidence>
<comment type="caution">
    <text evidence="1">The sequence shown here is derived from an EMBL/GenBank/DDBJ whole genome shotgun (WGS) entry which is preliminary data.</text>
</comment>
<accession>A0ABW1QSE2</accession>
<evidence type="ECO:0008006" key="3">
    <source>
        <dbReference type="Google" id="ProtNLM"/>
    </source>
</evidence>
<name>A0ABW1QSE2_9ACTN</name>